<sequence length="493" mass="58023">MEYEYYHQQFLIAKPCLATQIPPEIFISICKDLPPTDLLSLARVCKKFYGYLCSTNSLTTQEIWRNSRMTFLPFVQLPPPEGMTELQYVKLVSERGCQFCGKSRIRKIYWPFLVRSCKKCLEERTIRMDQVRNQIFSQDSTVPDDILCGLTFTTGLYKSGCDKSPKIQPSSLYWIQDVHEVYNEFNKLNVKERKEWIEQNREKGRRKMEQNLIRGEKNEYGFPRFKMSVVEKCMTYNKAIVSPSTNPFTKRAWIGFRNKLIPEYMQIAAMLRSKRQEIERRMEVDVAIQTRQMDIVKMIFTLLRPEMERQQENHVQSVANNNMEKSSNSSSNYNSIVRMNSIFESSMIKFLPWCPSFRNPPFTNQDPRNLWDDDFLMSTLIPQLREEVECLKNNPAPLTTLCGAFLHGGLNNKRIYKCKLCSRHSNKTPFYSFFEVRLHLTRSNHKVRMIDDEMIQVFPFLDNASTSQIIPRNKTDLFFAAGFNCNLICKLLY</sequence>
<accession>A0A9N9CD06</accession>
<dbReference type="InterPro" id="IPR036047">
    <property type="entry name" value="F-box-like_dom_sf"/>
</dbReference>
<dbReference type="SMART" id="SM00256">
    <property type="entry name" value="FBOX"/>
    <property type="match status" value="1"/>
</dbReference>
<evidence type="ECO:0000313" key="3">
    <source>
        <dbReference type="Proteomes" id="UP000789570"/>
    </source>
</evidence>
<dbReference type="Proteomes" id="UP000789570">
    <property type="component" value="Unassembled WGS sequence"/>
</dbReference>
<proteinExistence type="predicted"/>
<dbReference type="CDD" id="cd09917">
    <property type="entry name" value="F-box_SF"/>
    <property type="match status" value="1"/>
</dbReference>
<comment type="caution">
    <text evidence="2">The sequence shown here is derived from an EMBL/GenBank/DDBJ whole genome shotgun (WGS) entry which is preliminary data.</text>
</comment>
<dbReference type="SUPFAM" id="SSF81383">
    <property type="entry name" value="F-box domain"/>
    <property type="match status" value="1"/>
</dbReference>
<dbReference type="OrthoDB" id="2322499at2759"/>
<reference evidence="2" key="1">
    <citation type="submission" date="2021-06" db="EMBL/GenBank/DDBJ databases">
        <authorList>
            <person name="Kallberg Y."/>
            <person name="Tangrot J."/>
            <person name="Rosling A."/>
        </authorList>
    </citation>
    <scope>NUCLEOTIDE SEQUENCE</scope>
    <source>
        <strain evidence="2">UK204</strain>
    </source>
</reference>
<keyword evidence="3" id="KW-1185">Reference proteome</keyword>
<organism evidence="2 3">
    <name type="scientific">Funneliformis caledonium</name>
    <dbReference type="NCBI Taxonomy" id="1117310"/>
    <lineage>
        <taxon>Eukaryota</taxon>
        <taxon>Fungi</taxon>
        <taxon>Fungi incertae sedis</taxon>
        <taxon>Mucoromycota</taxon>
        <taxon>Glomeromycotina</taxon>
        <taxon>Glomeromycetes</taxon>
        <taxon>Glomerales</taxon>
        <taxon>Glomeraceae</taxon>
        <taxon>Funneliformis</taxon>
    </lineage>
</organism>
<evidence type="ECO:0000313" key="2">
    <source>
        <dbReference type="EMBL" id="CAG8599153.1"/>
    </source>
</evidence>
<dbReference type="Gene3D" id="1.20.1280.50">
    <property type="match status" value="1"/>
</dbReference>
<dbReference type="EMBL" id="CAJVPQ010002492">
    <property type="protein sequence ID" value="CAG8599153.1"/>
    <property type="molecule type" value="Genomic_DNA"/>
</dbReference>
<protein>
    <submittedName>
        <fullName evidence="2">16546_t:CDS:1</fullName>
    </submittedName>
</protein>
<gene>
    <name evidence="2" type="ORF">FCALED_LOCUS8502</name>
</gene>
<feature type="domain" description="F-box" evidence="1">
    <location>
        <begin position="15"/>
        <end position="67"/>
    </location>
</feature>
<evidence type="ECO:0000259" key="1">
    <source>
        <dbReference type="PROSITE" id="PS50181"/>
    </source>
</evidence>
<name>A0A9N9CD06_9GLOM</name>
<dbReference type="Pfam" id="PF12937">
    <property type="entry name" value="F-box-like"/>
    <property type="match status" value="1"/>
</dbReference>
<dbReference type="InterPro" id="IPR001810">
    <property type="entry name" value="F-box_dom"/>
</dbReference>
<dbReference type="AlphaFoldDB" id="A0A9N9CD06"/>
<dbReference type="PROSITE" id="PS50181">
    <property type="entry name" value="FBOX"/>
    <property type="match status" value="1"/>
</dbReference>